<keyword evidence="2" id="KW-0677">Repeat</keyword>
<evidence type="ECO:0000259" key="3">
    <source>
        <dbReference type="Pfam" id="PF23598"/>
    </source>
</evidence>
<reference evidence="4" key="2">
    <citation type="submission" date="2020-09" db="EMBL/GenBank/DDBJ databases">
        <authorList>
            <person name="Sun Q."/>
            <person name="Zhou Y."/>
        </authorList>
    </citation>
    <scope>NUCLEOTIDE SEQUENCE</scope>
    <source>
        <strain evidence="4">CGMCC 1.12751</strain>
    </source>
</reference>
<dbReference type="GO" id="GO:0005737">
    <property type="term" value="C:cytoplasm"/>
    <property type="evidence" value="ECO:0007669"/>
    <property type="project" value="TreeGrafter"/>
</dbReference>
<feature type="domain" description="Disease resistance R13L4/SHOC-2-like LRR" evidence="3">
    <location>
        <begin position="423"/>
        <end position="528"/>
    </location>
</feature>
<dbReference type="Pfam" id="PF23598">
    <property type="entry name" value="LRR_14"/>
    <property type="match status" value="1"/>
</dbReference>
<dbReference type="SUPFAM" id="SSF52058">
    <property type="entry name" value="L domain-like"/>
    <property type="match status" value="1"/>
</dbReference>
<organism evidence="4 5">
    <name type="scientific">Bizionia arctica</name>
    <dbReference type="NCBI Taxonomy" id="1495645"/>
    <lineage>
        <taxon>Bacteria</taxon>
        <taxon>Pseudomonadati</taxon>
        <taxon>Bacteroidota</taxon>
        <taxon>Flavobacteriia</taxon>
        <taxon>Flavobacteriales</taxon>
        <taxon>Flavobacteriaceae</taxon>
        <taxon>Bizionia</taxon>
    </lineage>
</organism>
<dbReference type="SMART" id="SM00369">
    <property type="entry name" value="LRR_TYP"/>
    <property type="match status" value="2"/>
</dbReference>
<keyword evidence="1" id="KW-0433">Leucine-rich repeat</keyword>
<protein>
    <recommendedName>
        <fullName evidence="3">Disease resistance R13L4/SHOC-2-like LRR domain-containing protein</fullName>
    </recommendedName>
</protein>
<reference evidence="4" key="1">
    <citation type="journal article" date="2014" name="Int. J. Syst. Evol. Microbiol.">
        <title>Complete genome sequence of Corynebacterium casei LMG S-19264T (=DSM 44701T), isolated from a smear-ripened cheese.</title>
        <authorList>
            <consortium name="US DOE Joint Genome Institute (JGI-PGF)"/>
            <person name="Walter F."/>
            <person name="Albersmeier A."/>
            <person name="Kalinowski J."/>
            <person name="Ruckert C."/>
        </authorList>
    </citation>
    <scope>NUCLEOTIDE SEQUENCE</scope>
    <source>
        <strain evidence="4">CGMCC 1.12751</strain>
    </source>
</reference>
<dbReference type="InterPro" id="IPR003591">
    <property type="entry name" value="Leu-rich_rpt_typical-subtyp"/>
</dbReference>
<dbReference type="Proteomes" id="UP000625976">
    <property type="component" value="Unassembled WGS sequence"/>
</dbReference>
<dbReference type="PANTHER" id="PTHR48051:SF54">
    <property type="entry name" value="LEUCINE-RICH REPEAT-CONTAINING PROTEIN"/>
    <property type="match status" value="1"/>
</dbReference>
<dbReference type="PROSITE" id="PS51450">
    <property type="entry name" value="LRR"/>
    <property type="match status" value="1"/>
</dbReference>
<dbReference type="InterPro" id="IPR001611">
    <property type="entry name" value="Leu-rich_rpt"/>
</dbReference>
<comment type="caution">
    <text evidence="4">The sequence shown here is derived from an EMBL/GenBank/DDBJ whole genome shotgun (WGS) entry which is preliminary data.</text>
</comment>
<dbReference type="InterPro" id="IPR032675">
    <property type="entry name" value="LRR_dom_sf"/>
</dbReference>
<dbReference type="InterPro" id="IPR050216">
    <property type="entry name" value="LRR_domain-containing"/>
</dbReference>
<dbReference type="AlphaFoldDB" id="A0A917GNF4"/>
<evidence type="ECO:0000256" key="2">
    <source>
        <dbReference type="ARBA" id="ARBA00022737"/>
    </source>
</evidence>
<evidence type="ECO:0000313" key="4">
    <source>
        <dbReference type="EMBL" id="GGG52574.1"/>
    </source>
</evidence>
<sequence length="568" mass="65315">MLTAFQVFKKSDLKDLETYKYLFRNDIYSHSNKTNQTEAPAYQLAAVMRGNAYRPSYLYLPEREQYLVCSRLEPFGFRRYDAYAPPHPVEVKSHVLLDKKGQELQRFDTHFNYSVYSGKFFTPEFYINWLESGDTTKIPYTGIYNQDLKMNRIAFADAFRELYAKADYIEYVNLRTKFDDSIGAGVVFKIKKDWHILQDAVGRSNIYGKLKEDEKTGVDSYTYSLIFDHYDADNKRDNPYPQSPPLVKSMYLETNDPNAYVFRKGANHDGLKMASYQKLSATGWQGIAEIKGIPIFVPGTGEGIAYMDYQIGKQTIHFKIPDVTKYDYRSVYNLGVRVFKVPSELHIDNALVFIESLQNFGHYQRMGGGVYVVRPCATSECNKSSLPEGIDEARFESLPLSLQVDLMDIEGTTQLEVLGWYPEITRFTNLTYLKITGRLNIFPEALLELKKLEVLDLDGNDLQALPPEIKELKHLKVLIVSSNDLRKFPLEVLEMKGLTHLNIRYSGITEIPEGLNALTNLRVLGVSSTEISLPELMIDMKDLRIEGPTELKETLPKRFHFLLKSEFE</sequence>
<name>A0A917GNF4_9FLAO</name>
<gene>
    <name evidence="4" type="ORF">GCM10010976_24590</name>
</gene>
<accession>A0A917GNF4</accession>
<dbReference type="PANTHER" id="PTHR48051">
    <property type="match status" value="1"/>
</dbReference>
<evidence type="ECO:0000313" key="5">
    <source>
        <dbReference type="Proteomes" id="UP000625976"/>
    </source>
</evidence>
<keyword evidence="5" id="KW-1185">Reference proteome</keyword>
<dbReference type="InterPro" id="IPR055414">
    <property type="entry name" value="LRR_R13L4/SHOC2-like"/>
</dbReference>
<proteinExistence type="predicted"/>
<dbReference type="Gene3D" id="3.80.10.10">
    <property type="entry name" value="Ribonuclease Inhibitor"/>
    <property type="match status" value="1"/>
</dbReference>
<evidence type="ECO:0000256" key="1">
    <source>
        <dbReference type="ARBA" id="ARBA00022614"/>
    </source>
</evidence>
<dbReference type="EMBL" id="BMFQ01000003">
    <property type="protein sequence ID" value="GGG52574.1"/>
    <property type="molecule type" value="Genomic_DNA"/>
</dbReference>